<accession>A0A1N7MLD7</accession>
<name>A0A1N7MLD7_9FLAO</name>
<evidence type="ECO:0000256" key="12">
    <source>
        <dbReference type="RuleBase" id="RU003784"/>
    </source>
</evidence>
<comment type="cofactor">
    <cofactor evidence="1 10">
        <name>Mg(2+)</name>
        <dbReference type="ChEBI" id="CHEBI:18420"/>
    </cofactor>
</comment>
<dbReference type="NCBIfam" id="TIGR00174">
    <property type="entry name" value="miaA"/>
    <property type="match status" value="1"/>
</dbReference>
<dbReference type="AlphaFoldDB" id="A0A1N7MLD7"/>
<evidence type="ECO:0000256" key="4">
    <source>
        <dbReference type="ARBA" id="ARBA00022679"/>
    </source>
</evidence>
<evidence type="ECO:0000256" key="6">
    <source>
        <dbReference type="ARBA" id="ARBA00022741"/>
    </source>
</evidence>
<feature type="region of interest" description="Interaction with substrate tRNA" evidence="10">
    <location>
        <begin position="36"/>
        <end position="39"/>
    </location>
</feature>
<dbReference type="EC" id="2.5.1.75" evidence="10"/>
<evidence type="ECO:0000256" key="13">
    <source>
        <dbReference type="RuleBase" id="RU003785"/>
    </source>
</evidence>
<dbReference type="GO" id="GO:0006400">
    <property type="term" value="P:tRNA modification"/>
    <property type="evidence" value="ECO:0007669"/>
    <property type="project" value="TreeGrafter"/>
</dbReference>
<evidence type="ECO:0000256" key="9">
    <source>
        <dbReference type="ARBA" id="ARBA00049563"/>
    </source>
</evidence>
<dbReference type="RefSeq" id="WP_076451696.1">
    <property type="nucleotide sequence ID" value="NZ_FTOJ01000005.1"/>
</dbReference>
<dbReference type="InterPro" id="IPR027417">
    <property type="entry name" value="P-loop_NTPase"/>
</dbReference>
<evidence type="ECO:0000313" key="14">
    <source>
        <dbReference type="EMBL" id="PQA90285.1"/>
    </source>
</evidence>
<comment type="caution">
    <text evidence="10">Lacks conserved residue(s) required for the propagation of feature annotation.</text>
</comment>
<evidence type="ECO:0000313" key="17">
    <source>
        <dbReference type="Proteomes" id="UP000238314"/>
    </source>
</evidence>
<feature type="site" description="Interaction with substrate tRNA" evidence="10">
    <location>
        <position position="102"/>
    </location>
</feature>
<dbReference type="PANTHER" id="PTHR11088">
    <property type="entry name" value="TRNA DIMETHYLALLYLTRANSFERASE"/>
    <property type="match status" value="1"/>
</dbReference>
<dbReference type="Gene3D" id="3.40.50.300">
    <property type="entry name" value="P-loop containing nucleotide triphosphate hydrolases"/>
    <property type="match status" value="1"/>
</dbReference>
<reference evidence="14 17" key="1">
    <citation type="submission" date="2016-11" db="EMBL/GenBank/DDBJ databases">
        <title>Whole genomes of Flavobacteriaceae.</title>
        <authorList>
            <person name="Stine C."/>
            <person name="Li C."/>
            <person name="Tadesse D."/>
        </authorList>
    </citation>
    <scope>NUCLEOTIDE SEQUENCE [LARGE SCALE GENOMIC DNA]</scope>
    <source>
        <strain evidence="14 17">DSM 21068</strain>
    </source>
</reference>
<evidence type="ECO:0000256" key="11">
    <source>
        <dbReference type="RuleBase" id="RU003783"/>
    </source>
</evidence>
<dbReference type="Gene3D" id="1.10.20.140">
    <property type="match status" value="1"/>
</dbReference>
<evidence type="ECO:0000256" key="3">
    <source>
        <dbReference type="ARBA" id="ARBA00005842"/>
    </source>
</evidence>
<organism evidence="15 16">
    <name type="scientific">Chryseobacterium piscicola</name>
    <dbReference type="NCBI Taxonomy" id="551459"/>
    <lineage>
        <taxon>Bacteria</taxon>
        <taxon>Pseudomonadati</taxon>
        <taxon>Bacteroidota</taxon>
        <taxon>Flavobacteriia</taxon>
        <taxon>Flavobacteriales</taxon>
        <taxon>Weeksellaceae</taxon>
        <taxon>Chryseobacterium group</taxon>
        <taxon>Chryseobacterium</taxon>
    </lineage>
</organism>
<dbReference type="GO" id="GO:0005524">
    <property type="term" value="F:ATP binding"/>
    <property type="evidence" value="ECO:0007669"/>
    <property type="project" value="UniProtKB-UniRule"/>
</dbReference>
<evidence type="ECO:0000256" key="8">
    <source>
        <dbReference type="ARBA" id="ARBA00022842"/>
    </source>
</evidence>
<reference evidence="15" key="2">
    <citation type="submission" date="2017-01" db="EMBL/GenBank/DDBJ databases">
        <authorList>
            <person name="Mah S.A."/>
            <person name="Swanson W.J."/>
            <person name="Moy G.W."/>
            <person name="Vacquier V.D."/>
        </authorList>
    </citation>
    <scope>NUCLEOTIDE SEQUENCE [LARGE SCALE GENOMIC DNA]</scope>
    <source>
        <strain evidence="15">DSM 21068</strain>
    </source>
</reference>
<evidence type="ECO:0000313" key="16">
    <source>
        <dbReference type="Proteomes" id="UP000186246"/>
    </source>
</evidence>
<keyword evidence="4 10" id="KW-0808">Transferase</keyword>
<protein>
    <recommendedName>
        <fullName evidence="10">tRNA dimethylallyltransferase</fullName>
        <ecNumber evidence="10">2.5.1.75</ecNumber>
    </recommendedName>
    <alternativeName>
        <fullName evidence="10">Dimethylallyl diphosphate:tRNA dimethylallyltransferase</fullName>
        <shortName evidence="10">DMAPP:tRNA dimethylallyltransferase</shortName>
        <shortName evidence="10">DMATase</shortName>
    </alternativeName>
    <alternativeName>
        <fullName evidence="10">Isopentenyl-diphosphate:tRNA isopentenyltransferase</fullName>
        <shortName evidence="10">IPP transferase</shortName>
        <shortName evidence="10">IPPT</shortName>
        <shortName evidence="10">IPTase</shortName>
    </alternativeName>
</protein>
<keyword evidence="8 10" id="KW-0460">Magnesium</keyword>
<evidence type="ECO:0000313" key="15">
    <source>
        <dbReference type="EMBL" id="SIS86749.1"/>
    </source>
</evidence>
<keyword evidence="17" id="KW-1185">Reference proteome</keyword>
<evidence type="ECO:0000256" key="1">
    <source>
        <dbReference type="ARBA" id="ARBA00001946"/>
    </source>
</evidence>
<feature type="binding site" evidence="10">
    <location>
        <begin position="11"/>
        <end position="18"/>
    </location>
    <ligand>
        <name>ATP</name>
        <dbReference type="ChEBI" id="CHEBI:30616"/>
    </ligand>
</feature>
<evidence type="ECO:0000256" key="10">
    <source>
        <dbReference type="HAMAP-Rule" id="MF_00185"/>
    </source>
</evidence>
<comment type="subunit">
    <text evidence="10">Monomer.</text>
</comment>
<dbReference type="GO" id="GO:0052381">
    <property type="term" value="F:tRNA dimethylallyltransferase activity"/>
    <property type="evidence" value="ECO:0007669"/>
    <property type="project" value="UniProtKB-UniRule"/>
</dbReference>
<dbReference type="STRING" id="551459.SAMN05421796_10517"/>
<keyword evidence="7 10" id="KW-0067">ATP-binding</keyword>
<feature type="binding site" evidence="10">
    <location>
        <begin position="13"/>
        <end position="18"/>
    </location>
    <ligand>
        <name>substrate</name>
    </ligand>
</feature>
<dbReference type="InterPro" id="IPR039657">
    <property type="entry name" value="Dimethylallyltransferase"/>
</dbReference>
<gene>
    <name evidence="10" type="primary">miaA</name>
    <name evidence="14" type="ORF">B0A70_14685</name>
    <name evidence="15" type="ORF">SAMN05421796_10517</name>
</gene>
<evidence type="ECO:0000256" key="2">
    <source>
        <dbReference type="ARBA" id="ARBA00003213"/>
    </source>
</evidence>
<dbReference type="EMBL" id="FTOJ01000005">
    <property type="protein sequence ID" value="SIS86749.1"/>
    <property type="molecule type" value="Genomic_DNA"/>
</dbReference>
<dbReference type="InterPro" id="IPR018022">
    <property type="entry name" value="IPT"/>
</dbReference>
<sequence length="311" mass="36288">MKNKTLISVVGTTGIGKTKLAIDLARQFNTEIISCDSRQFFSEMKIGTAAPSEDELSQAKHHFIGQLSVKDYYSIGQFEHDSLELLGQLFEKFDIIIMVGGSMMYEKAVIEGLHDLPEANEENQEKLETIWKTEGIEKLQEMLKDVDPEYYENVDIHNQRRLLRAIDVIWQTGKKYSENIADPKNPRNFKTIRIGIEAPRETIYERINLRVDKMIENGLLDEAKDLDDLRKSQEGRNLASLNTVGYSELFKYFDGEWDLDFAISEIKKNSRRFAKRQLTWYRKEENIHWVNFENPLEESLSLLSQYFNNKK</sequence>
<comment type="catalytic activity">
    <reaction evidence="9 10 11">
        <text>adenosine(37) in tRNA + dimethylallyl diphosphate = N(6)-dimethylallyladenosine(37) in tRNA + diphosphate</text>
        <dbReference type="Rhea" id="RHEA:26482"/>
        <dbReference type="Rhea" id="RHEA-COMP:10162"/>
        <dbReference type="Rhea" id="RHEA-COMP:10375"/>
        <dbReference type="ChEBI" id="CHEBI:33019"/>
        <dbReference type="ChEBI" id="CHEBI:57623"/>
        <dbReference type="ChEBI" id="CHEBI:74411"/>
        <dbReference type="ChEBI" id="CHEBI:74415"/>
        <dbReference type="EC" id="2.5.1.75"/>
    </reaction>
</comment>
<dbReference type="HAMAP" id="MF_00185">
    <property type="entry name" value="IPP_trans"/>
    <property type="match status" value="1"/>
</dbReference>
<proteinExistence type="inferred from homology"/>
<evidence type="ECO:0000256" key="5">
    <source>
        <dbReference type="ARBA" id="ARBA00022694"/>
    </source>
</evidence>
<keyword evidence="5 10" id="KW-0819">tRNA processing</keyword>
<dbReference type="SUPFAM" id="SSF52540">
    <property type="entry name" value="P-loop containing nucleoside triphosphate hydrolases"/>
    <property type="match status" value="2"/>
</dbReference>
<dbReference type="EMBL" id="MUGO01000025">
    <property type="protein sequence ID" value="PQA90285.1"/>
    <property type="molecule type" value="Genomic_DNA"/>
</dbReference>
<evidence type="ECO:0000256" key="7">
    <source>
        <dbReference type="ARBA" id="ARBA00022840"/>
    </source>
</evidence>
<dbReference type="PANTHER" id="PTHR11088:SF60">
    <property type="entry name" value="TRNA DIMETHYLALLYLTRANSFERASE"/>
    <property type="match status" value="1"/>
</dbReference>
<keyword evidence="6 10" id="KW-0547">Nucleotide-binding</keyword>
<comment type="similarity">
    <text evidence="3 10 13">Belongs to the IPP transferase family.</text>
</comment>
<dbReference type="Proteomes" id="UP000238314">
    <property type="component" value="Unassembled WGS sequence"/>
</dbReference>
<reference evidence="16" key="3">
    <citation type="submission" date="2017-01" db="EMBL/GenBank/DDBJ databases">
        <authorList>
            <person name="Varghese N."/>
            <person name="Submissions S."/>
        </authorList>
    </citation>
    <scope>NUCLEOTIDE SEQUENCE [LARGE SCALE GENOMIC DNA]</scope>
    <source>
        <strain evidence="16">DSM 21068</strain>
    </source>
</reference>
<comment type="function">
    <text evidence="2 10 12">Catalyzes the transfer of a dimethylallyl group onto the adenine at position 37 in tRNAs that read codons beginning with uridine, leading to the formation of N6-(dimethylallyl)adenosine (i(6)A).</text>
</comment>
<dbReference type="Proteomes" id="UP000186246">
    <property type="component" value="Unassembled WGS sequence"/>
</dbReference>
<dbReference type="OrthoDB" id="9776390at2"/>
<dbReference type="Pfam" id="PF01715">
    <property type="entry name" value="IPPT"/>
    <property type="match status" value="1"/>
</dbReference>